<gene>
    <name evidence="1" type="ORF">N7505_006713</name>
</gene>
<sequence length="117" mass="13044">MIVWANGLPWFPVYKAFYVFRGSWNPVSYLVGRKYRSSVRGFYIGAALAPPPAVQASLEDSLTQLTLRPFDSATYLDPDATNGPVDLILAAGEGPGGRRLRRYMGLRESRGHIQRVQ</sequence>
<proteinExistence type="predicted"/>
<evidence type="ECO:0000313" key="2">
    <source>
        <dbReference type="Proteomes" id="UP001220256"/>
    </source>
</evidence>
<keyword evidence="2" id="KW-1185">Reference proteome</keyword>
<dbReference type="EMBL" id="JAPVEB010000003">
    <property type="protein sequence ID" value="KAJ5270955.1"/>
    <property type="molecule type" value="Genomic_DNA"/>
</dbReference>
<accession>A0ABQ8WLR7</accession>
<organism evidence="1 2">
    <name type="scientific">Penicillium chrysogenum</name>
    <name type="common">Penicillium notatum</name>
    <dbReference type="NCBI Taxonomy" id="5076"/>
    <lineage>
        <taxon>Eukaryota</taxon>
        <taxon>Fungi</taxon>
        <taxon>Dikarya</taxon>
        <taxon>Ascomycota</taxon>
        <taxon>Pezizomycotina</taxon>
        <taxon>Eurotiomycetes</taxon>
        <taxon>Eurotiomycetidae</taxon>
        <taxon>Eurotiales</taxon>
        <taxon>Aspergillaceae</taxon>
        <taxon>Penicillium</taxon>
        <taxon>Penicillium chrysogenum species complex</taxon>
    </lineage>
</organism>
<comment type="caution">
    <text evidence="1">The sequence shown here is derived from an EMBL/GenBank/DDBJ whole genome shotgun (WGS) entry which is preliminary data.</text>
</comment>
<protein>
    <submittedName>
        <fullName evidence="1">Uncharacterized protein</fullName>
    </submittedName>
</protein>
<name>A0ABQ8WLR7_PENCH</name>
<dbReference type="Proteomes" id="UP001220256">
    <property type="component" value="Unassembled WGS sequence"/>
</dbReference>
<evidence type="ECO:0000313" key="1">
    <source>
        <dbReference type="EMBL" id="KAJ5270955.1"/>
    </source>
</evidence>
<reference evidence="1 2" key="1">
    <citation type="journal article" date="2023" name="IMA Fungus">
        <title>Comparative genomic study of the Penicillium genus elucidates a diverse pangenome and 15 lateral gene transfer events.</title>
        <authorList>
            <person name="Petersen C."/>
            <person name="Sorensen T."/>
            <person name="Nielsen M.R."/>
            <person name="Sondergaard T.E."/>
            <person name="Sorensen J.L."/>
            <person name="Fitzpatrick D.A."/>
            <person name="Frisvad J.C."/>
            <person name="Nielsen K.L."/>
        </authorList>
    </citation>
    <scope>NUCLEOTIDE SEQUENCE [LARGE SCALE GENOMIC DNA]</scope>
    <source>
        <strain evidence="1 2">IBT 3361</strain>
    </source>
</reference>